<evidence type="ECO:0000256" key="3">
    <source>
        <dbReference type="ARBA" id="ARBA00022833"/>
    </source>
</evidence>
<reference evidence="6" key="1">
    <citation type="submission" date="2016-03" db="EMBL/GenBank/DDBJ databases">
        <authorList>
            <person name="Guldener U."/>
        </authorList>
    </citation>
    <scope>NUCLEOTIDE SEQUENCE [LARGE SCALE GENOMIC DNA]</scope>
</reference>
<dbReference type="AlphaFoldDB" id="A0A1E1LXJ3"/>
<evidence type="ECO:0008006" key="7">
    <source>
        <dbReference type="Google" id="ProtNLM"/>
    </source>
</evidence>
<dbReference type="Gene3D" id="3.30.60.90">
    <property type="match status" value="1"/>
</dbReference>
<dbReference type="GO" id="GO:0008270">
    <property type="term" value="F:zinc ion binding"/>
    <property type="evidence" value="ECO:0007669"/>
    <property type="project" value="UniProtKB-KW"/>
</dbReference>
<gene>
    <name evidence="5" type="ORF">RSE6_16016</name>
</gene>
<feature type="compositionally biased region" description="Polar residues" evidence="4">
    <location>
        <begin position="29"/>
        <end position="39"/>
    </location>
</feature>
<dbReference type="SUPFAM" id="SSF57850">
    <property type="entry name" value="RING/U-box"/>
    <property type="match status" value="1"/>
</dbReference>
<feature type="region of interest" description="Disordered" evidence="4">
    <location>
        <begin position="1"/>
        <end position="39"/>
    </location>
</feature>
<proteinExistence type="predicted"/>
<evidence type="ECO:0000256" key="1">
    <source>
        <dbReference type="ARBA" id="ARBA00022723"/>
    </source>
</evidence>
<dbReference type="Proteomes" id="UP000177625">
    <property type="component" value="Unassembled WGS sequence"/>
</dbReference>
<dbReference type="EMBL" id="FJVC01000036">
    <property type="protein sequence ID" value="CZT41571.1"/>
    <property type="molecule type" value="Genomic_DNA"/>
</dbReference>
<keyword evidence="1" id="KW-0479">Metal-binding</keyword>
<evidence type="ECO:0000313" key="5">
    <source>
        <dbReference type="EMBL" id="CZT41571.1"/>
    </source>
</evidence>
<feature type="compositionally biased region" description="Polar residues" evidence="4">
    <location>
        <begin position="10"/>
        <end position="22"/>
    </location>
</feature>
<keyword evidence="2" id="KW-0863">Zinc-finger</keyword>
<organism evidence="5 6">
    <name type="scientific">Rhynchosporium secalis</name>
    <name type="common">Barley scald fungus</name>
    <dbReference type="NCBI Taxonomy" id="38038"/>
    <lineage>
        <taxon>Eukaryota</taxon>
        <taxon>Fungi</taxon>
        <taxon>Dikarya</taxon>
        <taxon>Ascomycota</taxon>
        <taxon>Pezizomycotina</taxon>
        <taxon>Leotiomycetes</taxon>
        <taxon>Helotiales</taxon>
        <taxon>Ploettnerulaceae</taxon>
        <taxon>Rhynchosporium</taxon>
    </lineage>
</organism>
<dbReference type="InterPro" id="IPR043145">
    <property type="entry name" value="Znf_ZZ_sf"/>
</dbReference>
<evidence type="ECO:0000256" key="4">
    <source>
        <dbReference type="SAM" id="MobiDB-lite"/>
    </source>
</evidence>
<keyword evidence="6" id="KW-1185">Reference proteome</keyword>
<feature type="region of interest" description="Disordered" evidence="4">
    <location>
        <begin position="62"/>
        <end position="88"/>
    </location>
</feature>
<keyword evidence="3" id="KW-0862">Zinc</keyword>
<protein>
    <recommendedName>
        <fullName evidence="7">ZZ-type domain-containing protein</fullName>
    </recommendedName>
</protein>
<accession>A0A1E1LXJ3</accession>
<sequence>MPREMPLSNAFGSLSIQNNTHPSAERSPRSNTGNSSRTNTPVSIEAYELLIYHSILFSYTDSDSKGRRKRPSGQRNTSEPSILGSASTPNTSKLAISLIPTTLVDLLARNCDGWHRRITGVRHKCVCADFDFCTECYRYAAINHPRHKIAVIQPDQIDIEENLSEGANLETRIRQQSYSSRGARCAQQNRNH</sequence>
<evidence type="ECO:0000256" key="2">
    <source>
        <dbReference type="ARBA" id="ARBA00022771"/>
    </source>
</evidence>
<evidence type="ECO:0000313" key="6">
    <source>
        <dbReference type="Proteomes" id="UP000177625"/>
    </source>
</evidence>
<name>A0A1E1LXJ3_RHYSE</name>
<feature type="compositionally biased region" description="Polar residues" evidence="4">
    <location>
        <begin position="73"/>
        <end position="88"/>
    </location>
</feature>